<protein>
    <submittedName>
        <fullName evidence="2">Uncharacterized protein</fullName>
    </submittedName>
</protein>
<comment type="caution">
    <text evidence="2">The sequence shown here is derived from an EMBL/GenBank/DDBJ whole genome shotgun (WGS) entry which is preliminary data.</text>
</comment>
<proteinExistence type="predicted"/>
<feature type="compositionally biased region" description="Polar residues" evidence="1">
    <location>
        <begin position="305"/>
        <end position="325"/>
    </location>
</feature>
<accession>A0A9Q1R7I4</accession>
<evidence type="ECO:0000313" key="2">
    <source>
        <dbReference type="EMBL" id="KAJ8541866.1"/>
    </source>
</evidence>
<evidence type="ECO:0000313" key="3">
    <source>
        <dbReference type="Proteomes" id="UP001152561"/>
    </source>
</evidence>
<name>A0A9Q1R7I4_9SOLA</name>
<feature type="region of interest" description="Disordered" evidence="1">
    <location>
        <begin position="48"/>
        <end position="78"/>
    </location>
</feature>
<dbReference type="Proteomes" id="UP001152561">
    <property type="component" value="Unassembled WGS sequence"/>
</dbReference>
<gene>
    <name evidence="2" type="ORF">K7X08_016732</name>
</gene>
<dbReference type="AlphaFoldDB" id="A0A9Q1R7I4"/>
<feature type="compositionally biased region" description="Basic and acidic residues" evidence="1">
    <location>
        <begin position="64"/>
        <end position="76"/>
    </location>
</feature>
<keyword evidence="3" id="KW-1185">Reference proteome</keyword>
<feature type="region of interest" description="Disordered" evidence="1">
    <location>
        <begin position="1"/>
        <end position="32"/>
    </location>
</feature>
<reference evidence="3" key="1">
    <citation type="journal article" date="2023" name="Proc. Natl. Acad. Sci. U.S.A.">
        <title>Genomic and structural basis for evolution of tropane alkaloid biosynthesis.</title>
        <authorList>
            <person name="Wanga Y.-J."/>
            <person name="Taina T."/>
            <person name="Yua J.-Y."/>
            <person name="Lia J."/>
            <person name="Xua B."/>
            <person name="Chenc J."/>
            <person name="D'Auriad J.C."/>
            <person name="Huanga J.-P."/>
            <person name="Huanga S.-X."/>
        </authorList>
    </citation>
    <scope>NUCLEOTIDE SEQUENCE [LARGE SCALE GENOMIC DNA]</scope>
    <source>
        <strain evidence="3">cv. KIB-2019</strain>
    </source>
</reference>
<organism evidence="2 3">
    <name type="scientific">Anisodus acutangulus</name>
    <dbReference type="NCBI Taxonomy" id="402998"/>
    <lineage>
        <taxon>Eukaryota</taxon>
        <taxon>Viridiplantae</taxon>
        <taxon>Streptophyta</taxon>
        <taxon>Embryophyta</taxon>
        <taxon>Tracheophyta</taxon>
        <taxon>Spermatophyta</taxon>
        <taxon>Magnoliopsida</taxon>
        <taxon>eudicotyledons</taxon>
        <taxon>Gunneridae</taxon>
        <taxon>Pentapetalae</taxon>
        <taxon>asterids</taxon>
        <taxon>lamiids</taxon>
        <taxon>Solanales</taxon>
        <taxon>Solanaceae</taxon>
        <taxon>Solanoideae</taxon>
        <taxon>Hyoscyameae</taxon>
        <taxon>Anisodus</taxon>
    </lineage>
</organism>
<dbReference type="EMBL" id="JAJAGQ010000015">
    <property type="protein sequence ID" value="KAJ8541866.1"/>
    <property type="molecule type" value="Genomic_DNA"/>
</dbReference>
<sequence length="325" mass="36324">MNKGNTQQSRGGRANENVKKPGNASELNKVDTDKAITINKFDVLSTVNEEDESCKVNQPLEQEDSNKDDVNKEKLSAQDVEDNADKFLNEDNSTYVKVVQTSLEVKEQSHTMTLSNSEEVKDIATHARDSSESEVLIITGGGSPAIITPLSEVTMIVVEEVDMKINRECTYEDISDSPIEETLKADCYPDHSKGDCEARKISDFIADSLMMKENVNVLSILRNPSINKELHVLVSHNMNNLNSSFKGDDMKKEKCQNSDMEIIEEEDLRQYLIDVFKQDDLASQESVKSSKKGRKYKNGGEGQSPKIQSKIVQTRLGNSEPSRIL</sequence>
<feature type="region of interest" description="Disordered" evidence="1">
    <location>
        <begin position="284"/>
        <end position="325"/>
    </location>
</feature>
<feature type="compositionally biased region" description="Polar residues" evidence="1">
    <location>
        <begin position="1"/>
        <end position="10"/>
    </location>
</feature>
<evidence type="ECO:0000256" key="1">
    <source>
        <dbReference type="SAM" id="MobiDB-lite"/>
    </source>
</evidence>